<dbReference type="Proteomes" id="UP000092993">
    <property type="component" value="Unassembled WGS sequence"/>
</dbReference>
<dbReference type="EMBL" id="LUGG01000032">
    <property type="protein sequence ID" value="OBZ66159.1"/>
    <property type="molecule type" value="Genomic_DNA"/>
</dbReference>
<keyword evidence="1" id="KW-0732">Signal</keyword>
<evidence type="ECO:0000256" key="1">
    <source>
        <dbReference type="SAM" id="SignalP"/>
    </source>
</evidence>
<proteinExistence type="predicted"/>
<accession>A0A1C7LQG8</accession>
<reference evidence="2 3" key="1">
    <citation type="submission" date="2016-03" db="EMBL/GenBank/DDBJ databases">
        <title>Whole genome sequencing of Grifola frondosa 9006-11.</title>
        <authorList>
            <person name="Min B."/>
            <person name="Park H."/>
            <person name="Kim J.-G."/>
            <person name="Cho H."/>
            <person name="Oh Y.-L."/>
            <person name="Kong W.-S."/>
            <person name="Choi I.-G."/>
        </authorList>
    </citation>
    <scope>NUCLEOTIDE SEQUENCE [LARGE SCALE GENOMIC DNA]</scope>
    <source>
        <strain evidence="2 3">9006-11</strain>
    </source>
</reference>
<feature type="chain" id="PRO_5008888717" description="Secreted protein" evidence="1">
    <location>
        <begin position="18"/>
        <end position="123"/>
    </location>
</feature>
<sequence length="123" mass="13183">MIWVSFIVLIRFSFSFGFSNAAAAAATPPPLFSSSAEEAVEDGCILKELTGNKKYNAIGTSLVGAECVRLGAGESEPWRSDSPGWGKVLGNHPNVKPCEEEQLPQDILTWGELDAPSQYGGKH</sequence>
<dbReference type="AlphaFoldDB" id="A0A1C7LQG8"/>
<organism evidence="2 3">
    <name type="scientific">Grifola frondosa</name>
    <name type="common">Maitake</name>
    <name type="synonym">Polyporus frondosus</name>
    <dbReference type="NCBI Taxonomy" id="5627"/>
    <lineage>
        <taxon>Eukaryota</taxon>
        <taxon>Fungi</taxon>
        <taxon>Dikarya</taxon>
        <taxon>Basidiomycota</taxon>
        <taxon>Agaricomycotina</taxon>
        <taxon>Agaricomycetes</taxon>
        <taxon>Polyporales</taxon>
        <taxon>Grifolaceae</taxon>
        <taxon>Grifola</taxon>
    </lineage>
</organism>
<keyword evidence="3" id="KW-1185">Reference proteome</keyword>
<evidence type="ECO:0000313" key="3">
    <source>
        <dbReference type="Proteomes" id="UP000092993"/>
    </source>
</evidence>
<gene>
    <name evidence="2" type="ORF">A0H81_13889</name>
</gene>
<protein>
    <recommendedName>
        <fullName evidence="4">Secreted protein</fullName>
    </recommendedName>
</protein>
<name>A0A1C7LQG8_GRIFR</name>
<evidence type="ECO:0008006" key="4">
    <source>
        <dbReference type="Google" id="ProtNLM"/>
    </source>
</evidence>
<comment type="caution">
    <text evidence="2">The sequence shown here is derived from an EMBL/GenBank/DDBJ whole genome shotgun (WGS) entry which is preliminary data.</text>
</comment>
<evidence type="ECO:0000313" key="2">
    <source>
        <dbReference type="EMBL" id="OBZ66159.1"/>
    </source>
</evidence>
<feature type="signal peptide" evidence="1">
    <location>
        <begin position="1"/>
        <end position="17"/>
    </location>
</feature>